<dbReference type="Proteomes" id="UP000271889">
    <property type="component" value="Unassembled WGS sequence"/>
</dbReference>
<reference evidence="1 2" key="1">
    <citation type="submission" date="2018-11" db="EMBL/GenBank/DDBJ databases">
        <authorList>
            <consortium name="Pathogen Informatics"/>
        </authorList>
    </citation>
    <scope>NUCLEOTIDE SEQUENCE [LARGE SCALE GENOMIC DNA]</scope>
</reference>
<sequence length="69" mass="7900">MSAMLRHQLVCRSSTNLAYWPCQRRRNPKTESKECPSVSLRLWNSCGVTSACRTSTGNLVNFFVLQFCK</sequence>
<dbReference type="EMBL" id="UYRV01003991">
    <property type="protein sequence ID" value="VDK50953.1"/>
    <property type="molecule type" value="Genomic_DNA"/>
</dbReference>
<organism evidence="1 2">
    <name type="scientific">Cylicostephanus goldi</name>
    <name type="common">Nematode worm</name>
    <dbReference type="NCBI Taxonomy" id="71465"/>
    <lineage>
        <taxon>Eukaryota</taxon>
        <taxon>Metazoa</taxon>
        <taxon>Ecdysozoa</taxon>
        <taxon>Nematoda</taxon>
        <taxon>Chromadorea</taxon>
        <taxon>Rhabditida</taxon>
        <taxon>Rhabditina</taxon>
        <taxon>Rhabditomorpha</taxon>
        <taxon>Strongyloidea</taxon>
        <taxon>Strongylidae</taxon>
        <taxon>Cylicostephanus</taxon>
    </lineage>
</organism>
<gene>
    <name evidence="1" type="ORF">CGOC_LOCUS1926</name>
</gene>
<protein>
    <submittedName>
        <fullName evidence="1">Uncharacterized protein</fullName>
    </submittedName>
</protein>
<evidence type="ECO:0000313" key="2">
    <source>
        <dbReference type="Proteomes" id="UP000271889"/>
    </source>
</evidence>
<dbReference type="AlphaFoldDB" id="A0A3P6R647"/>
<keyword evidence="2" id="KW-1185">Reference proteome</keyword>
<evidence type="ECO:0000313" key="1">
    <source>
        <dbReference type="EMBL" id="VDK50953.1"/>
    </source>
</evidence>
<accession>A0A3P6R647</accession>
<name>A0A3P6R647_CYLGO</name>
<proteinExistence type="predicted"/>